<keyword evidence="2" id="KW-1185">Reference proteome</keyword>
<dbReference type="RefSeq" id="WP_123891661.1">
    <property type="nucleotide sequence ID" value="NZ_FMAR01000001.1"/>
</dbReference>
<evidence type="ECO:0000313" key="1">
    <source>
        <dbReference type="EMBL" id="SCB72398.1"/>
    </source>
</evidence>
<proteinExistence type="predicted"/>
<dbReference type="STRING" id="1335309.GA0116948_10149"/>
<gene>
    <name evidence="1" type="ORF">GA0116948_10149</name>
</gene>
<name>A0A1C3YQV3_9BACT</name>
<evidence type="ECO:0000313" key="2">
    <source>
        <dbReference type="Proteomes" id="UP000242818"/>
    </source>
</evidence>
<protein>
    <submittedName>
        <fullName evidence="1">Uncharacterized protein</fullName>
    </submittedName>
</protein>
<dbReference type="EMBL" id="FMAR01000001">
    <property type="protein sequence ID" value="SCB72398.1"/>
    <property type="molecule type" value="Genomic_DNA"/>
</dbReference>
<reference evidence="1 2" key="1">
    <citation type="submission" date="2016-08" db="EMBL/GenBank/DDBJ databases">
        <authorList>
            <person name="Seilhamer J.J."/>
        </authorList>
    </citation>
    <scope>NUCLEOTIDE SEQUENCE [LARGE SCALE GENOMIC DNA]</scope>
    <source>
        <strain evidence="1 2">A37T2</strain>
    </source>
</reference>
<sequence length="95" mass="10959">MKRISVFLITAILGVISARGNYRAQQRDHIWVAYDGGYKEIDIYDPGNCIIAPGTYCTYITTVNFIEKQMPDSLFHYYDSIGVFQGQKKDYIYSE</sequence>
<organism evidence="1 2">
    <name type="scientific">Chitinophaga costaii</name>
    <dbReference type="NCBI Taxonomy" id="1335309"/>
    <lineage>
        <taxon>Bacteria</taxon>
        <taxon>Pseudomonadati</taxon>
        <taxon>Bacteroidota</taxon>
        <taxon>Chitinophagia</taxon>
        <taxon>Chitinophagales</taxon>
        <taxon>Chitinophagaceae</taxon>
        <taxon>Chitinophaga</taxon>
    </lineage>
</organism>
<dbReference type="AlphaFoldDB" id="A0A1C3YQV3"/>
<dbReference type="Proteomes" id="UP000242818">
    <property type="component" value="Unassembled WGS sequence"/>
</dbReference>
<accession>A0A1C3YQV3</accession>